<dbReference type="EMBL" id="AASEBA010000131">
    <property type="protein sequence ID" value="EFC9752793.1"/>
    <property type="molecule type" value="Genomic_DNA"/>
</dbReference>
<evidence type="ECO:0000313" key="4">
    <source>
        <dbReference type="Proteomes" id="UP000531962"/>
    </source>
</evidence>
<dbReference type="EMBL" id="DABCJL010000003">
    <property type="protein sequence ID" value="HAH7768428.1"/>
    <property type="molecule type" value="Genomic_DNA"/>
</dbReference>
<reference evidence="1 5" key="2">
    <citation type="submission" date="2019-05" db="EMBL/GenBank/DDBJ databases">
        <authorList>
            <consortium name="NARMS: The National Antimicrobial Resistance Monitoring System"/>
        </authorList>
    </citation>
    <scope>NUCLEOTIDE SEQUENCE [LARGE SCALE GENOMIC DNA]</scope>
    <source>
        <strain evidence="2 4">19MD07CB01-EC</strain>
        <strain evidence="1 5">CVM N18EC122</strain>
    </source>
</reference>
<dbReference type="EMBL" id="AASKVF010000010">
    <property type="protein sequence ID" value="EFD6884496.1"/>
    <property type="molecule type" value="Genomic_DNA"/>
</dbReference>
<proteinExistence type="predicted"/>
<evidence type="ECO:0000313" key="3">
    <source>
        <dbReference type="EMBL" id="HAH7768428.1"/>
    </source>
</evidence>
<reference evidence="3" key="3">
    <citation type="submission" date="2020-01" db="EMBL/GenBank/DDBJ databases">
        <authorList>
            <consortium name="NCBI Pathogen Detection Project"/>
        </authorList>
    </citation>
    <scope>NUCLEOTIDE SEQUENCE</scope>
    <source>
        <strain evidence="3">C0382</strain>
    </source>
</reference>
<gene>
    <name evidence="1" type="ORF">E6D34_27020</name>
    <name evidence="2" type="ORF">FZU14_09725</name>
    <name evidence="3" type="ORF">HIE29_001841</name>
</gene>
<accession>A0A2T8JQ57</accession>
<evidence type="ECO:0000313" key="5">
    <source>
        <dbReference type="Proteomes" id="UP000532204"/>
    </source>
</evidence>
<organism evidence="1 5">
    <name type="scientific">Escherichia coli</name>
    <dbReference type="NCBI Taxonomy" id="562"/>
    <lineage>
        <taxon>Bacteria</taxon>
        <taxon>Pseudomonadati</taxon>
        <taxon>Pseudomonadota</taxon>
        <taxon>Gammaproteobacteria</taxon>
        <taxon>Enterobacterales</taxon>
        <taxon>Enterobacteriaceae</taxon>
        <taxon>Escherichia</taxon>
    </lineage>
</organism>
<evidence type="ECO:0000313" key="1">
    <source>
        <dbReference type="EMBL" id="EFC9752793.1"/>
    </source>
</evidence>
<comment type="caution">
    <text evidence="1">The sequence shown here is derived from an EMBL/GenBank/DDBJ whole genome shotgun (WGS) entry which is preliminary data.</text>
</comment>
<protein>
    <submittedName>
        <fullName evidence="1">Uncharacterized protein</fullName>
    </submittedName>
</protein>
<reference evidence="3" key="1">
    <citation type="journal article" date="2018" name="Genome Biol.">
        <title>SKESA: strategic k-mer extension for scrupulous assemblies.</title>
        <authorList>
            <person name="Souvorov A."/>
            <person name="Agarwala R."/>
            <person name="Lipman D.J."/>
        </authorList>
    </citation>
    <scope>NUCLEOTIDE SEQUENCE [LARGE SCALE GENOMIC DNA]</scope>
    <source>
        <strain evidence="3">C0382</strain>
    </source>
</reference>
<evidence type="ECO:0000313" key="2">
    <source>
        <dbReference type="EMBL" id="EFD6884496.1"/>
    </source>
</evidence>
<dbReference type="Proteomes" id="UP000843571">
    <property type="component" value="Unassembled WGS sequence"/>
</dbReference>
<dbReference type="AlphaFoldDB" id="A0A2T8JQ57"/>
<name>A0A2T8JQ57_ECOLX</name>
<dbReference type="Proteomes" id="UP000531962">
    <property type="component" value="Unassembled WGS sequence"/>
</dbReference>
<dbReference type="Proteomes" id="UP000532204">
    <property type="component" value="Unassembled WGS sequence"/>
</dbReference>
<sequence length="74" mass="8519">MLLSGQIVVASLGVPSGRTQVTPHSFRLHVHTQAAKFQMALCRAHSHKKLMQPDRKSLRRRYIRHFATLREENS</sequence>